<protein>
    <submittedName>
        <fullName evidence="2">Uncharacterized protein</fullName>
    </submittedName>
</protein>
<dbReference type="EMBL" id="LUGG01000013">
    <property type="protein sequence ID" value="OBZ70869.1"/>
    <property type="molecule type" value="Genomic_DNA"/>
</dbReference>
<feature type="compositionally biased region" description="Basic and acidic residues" evidence="1">
    <location>
        <begin position="257"/>
        <end position="268"/>
    </location>
</feature>
<dbReference type="Proteomes" id="UP000092993">
    <property type="component" value="Unassembled WGS sequence"/>
</dbReference>
<evidence type="ECO:0000256" key="1">
    <source>
        <dbReference type="SAM" id="MobiDB-lite"/>
    </source>
</evidence>
<feature type="compositionally biased region" description="Basic and acidic residues" evidence="1">
    <location>
        <begin position="77"/>
        <end position="88"/>
    </location>
</feature>
<dbReference type="OMA" id="PRNANFR"/>
<dbReference type="AlphaFoldDB" id="A0A1C7M3D3"/>
<organism evidence="2 3">
    <name type="scientific">Grifola frondosa</name>
    <name type="common">Maitake</name>
    <name type="synonym">Polyporus frondosus</name>
    <dbReference type="NCBI Taxonomy" id="5627"/>
    <lineage>
        <taxon>Eukaryota</taxon>
        <taxon>Fungi</taxon>
        <taxon>Dikarya</taxon>
        <taxon>Basidiomycota</taxon>
        <taxon>Agaricomycotina</taxon>
        <taxon>Agaricomycetes</taxon>
        <taxon>Polyporales</taxon>
        <taxon>Grifolaceae</taxon>
        <taxon>Grifola</taxon>
    </lineage>
</organism>
<feature type="region of interest" description="Disordered" evidence="1">
    <location>
        <begin position="70"/>
        <end position="388"/>
    </location>
</feature>
<accession>A0A1C7M3D3</accession>
<reference evidence="2 3" key="1">
    <citation type="submission" date="2016-03" db="EMBL/GenBank/DDBJ databases">
        <title>Whole genome sequencing of Grifola frondosa 9006-11.</title>
        <authorList>
            <person name="Min B."/>
            <person name="Park H."/>
            <person name="Kim J.-G."/>
            <person name="Cho H."/>
            <person name="Oh Y.-L."/>
            <person name="Kong W.-S."/>
            <person name="Choi I.-G."/>
        </authorList>
    </citation>
    <scope>NUCLEOTIDE SEQUENCE [LARGE SCALE GENOMIC DNA]</scope>
    <source>
        <strain evidence="2 3">9006-11</strain>
    </source>
</reference>
<sequence length="388" mass="40493">MLPVALKVDTLDEVPLGPQSAGHSGLLSRAGVLEPRQIRNADYGVSPNGTINQVSIVSSYSSATAAPTSAAASIATVEKRTPSYEKWDSYGTDDEEDDVETPKSTTPNLDVSPESDVAADPNVDDPSSAAPKSDVAAAPKPNLSPVNAVSSASNGFGTSKNNASYELHDALAGVFGKPKPDDVQKAPPSQTHPASSKHSHIPFASHKSSGLPDAVPPAGLEKTKDNSTPVYAAPNTEDYTSGHGIPPASPANLKKTTSKDTHTRRMLEPESWTAAPSFGHNMRRHGDHLPTHTVELNTNGLLPSRPPPPPENPEDPKAKLAAQKDALERQKGLLNIDSNSPPTPPKINNLTIANGAPSVQNATTVENTAQSPLNATTPGSAKTVKPAH</sequence>
<comment type="caution">
    <text evidence="2">The sequence shown here is derived from an EMBL/GenBank/DDBJ whole genome shotgun (WGS) entry which is preliminary data.</text>
</comment>
<gene>
    <name evidence="2" type="ORF">A0H81_09123</name>
</gene>
<keyword evidence="3" id="KW-1185">Reference proteome</keyword>
<evidence type="ECO:0000313" key="2">
    <source>
        <dbReference type="EMBL" id="OBZ70869.1"/>
    </source>
</evidence>
<evidence type="ECO:0000313" key="3">
    <source>
        <dbReference type="Proteomes" id="UP000092993"/>
    </source>
</evidence>
<feature type="compositionally biased region" description="Polar residues" evidence="1">
    <location>
        <begin position="144"/>
        <end position="164"/>
    </location>
</feature>
<name>A0A1C7M3D3_GRIFR</name>
<proteinExistence type="predicted"/>
<feature type="compositionally biased region" description="Polar residues" evidence="1">
    <location>
        <begin position="336"/>
        <end position="380"/>
    </location>
</feature>